<dbReference type="Proteomes" id="UP000800097">
    <property type="component" value="Unassembled WGS sequence"/>
</dbReference>
<feature type="signal peptide" evidence="11">
    <location>
        <begin position="1"/>
        <end position="22"/>
    </location>
</feature>
<dbReference type="GO" id="GO:0042973">
    <property type="term" value="F:glucan endo-1,3-beta-D-glucosidase activity"/>
    <property type="evidence" value="ECO:0007669"/>
    <property type="project" value="TreeGrafter"/>
</dbReference>
<protein>
    <submittedName>
        <fullName evidence="12">Glycoside hydrolase</fullName>
    </submittedName>
</protein>
<evidence type="ECO:0000256" key="7">
    <source>
        <dbReference type="ARBA" id="ARBA00023180"/>
    </source>
</evidence>
<feature type="region of interest" description="Disordered" evidence="10">
    <location>
        <begin position="134"/>
        <end position="208"/>
    </location>
</feature>
<keyword evidence="3" id="KW-0134">Cell wall</keyword>
<evidence type="ECO:0000256" key="3">
    <source>
        <dbReference type="ARBA" id="ARBA00022512"/>
    </source>
</evidence>
<evidence type="ECO:0000256" key="1">
    <source>
        <dbReference type="ARBA" id="ARBA00004191"/>
    </source>
</evidence>
<dbReference type="GO" id="GO:0005576">
    <property type="term" value="C:extracellular region"/>
    <property type="evidence" value="ECO:0007669"/>
    <property type="project" value="TreeGrafter"/>
</dbReference>
<accession>A0A6A6JQ74</accession>
<dbReference type="GO" id="GO:0009277">
    <property type="term" value="C:fungal-type cell wall"/>
    <property type="evidence" value="ECO:0007669"/>
    <property type="project" value="UniProtKB-ARBA"/>
</dbReference>
<evidence type="ECO:0000256" key="9">
    <source>
        <dbReference type="ARBA" id="ARBA00023316"/>
    </source>
</evidence>
<dbReference type="OrthoDB" id="941679at2759"/>
<reference evidence="12" key="1">
    <citation type="journal article" date="2020" name="Stud. Mycol.">
        <title>101 Dothideomycetes genomes: a test case for predicting lifestyles and emergence of pathogens.</title>
        <authorList>
            <person name="Haridas S."/>
            <person name="Albert R."/>
            <person name="Binder M."/>
            <person name="Bloem J."/>
            <person name="Labutti K."/>
            <person name="Salamov A."/>
            <person name="Andreopoulos B."/>
            <person name="Baker S."/>
            <person name="Barry K."/>
            <person name="Bills G."/>
            <person name="Bluhm B."/>
            <person name="Cannon C."/>
            <person name="Castanera R."/>
            <person name="Culley D."/>
            <person name="Daum C."/>
            <person name="Ezra D."/>
            <person name="Gonzalez J."/>
            <person name="Henrissat B."/>
            <person name="Kuo A."/>
            <person name="Liang C."/>
            <person name="Lipzen A."/>
            <person name="Lutzoni F."/>
            <person name="Magnuson J."/>
            <person name="Mondo S."/>
            <person name="Nolan M."/>
            <person name="Ohm R."/>
            <person name="Pangilinan J."/>
            <person name="Park H.-J."/>
            <person name="Ramirez L."/>
            <person name="Alfaro M."/>
            <person name="Sun H."/>
            <person name="Tritt A."/>
            <person name="Yoshinaga Y."/>
            <person name="Zwiers L.-H."/>
            <person name="Turgeon B."/>
            <person name="Goodwin S."/>
            <person name="Spatafora J."/>
            <person name="Crous P."/>
            <person name="Grigoriev I."/>
        </authorList>
    </citation>
    <scope>NUCLEOTIDE SEQUENCE</scope>
    <source>
        <strain evidence="12">CBS 379.55</strain>
    </source>
</reference>
<keyword evidence="5 11" id="KW-0732">Signal</keyword>
<evidence type="ECO:0000313" key="13">
    <source>
        <dbReference type="Proteomes" id="UP000800097"/>
    </source>
</evidence>
<dbReference type="Gene3D" id="3.20.20.80">
    <property type="entry name" value="Glycosidases"/>
    <property type="match status" value="1"/>
</dbReference>
<proteinExistence type="inferred from homology"/>
<evidence type="ECO:0000256" key="4">
    <source>
        <dbReference type="ARBA" id="ARBA00022525"/>
    </source>
</evidence>
<keyword evidence="9" id="KW-0961">Cell wall biogenesis/degradation</keyword>
<evidence type="ECO:0000256" key="11">
    <source>
        <dbReference type="SAM" id="SignalP"/>
    </source>
</evidence>
<dbReference type="GO" id="GO:0071555">
    <property type="term" value="P:cell wall organization"/>
    <property type="evidence" value="ECO:0007669"/>
    <property type="project" value="UniProtKB-KW"/>
</dbReference>
<evidence type="ECO:0000256" key="6">
    <source>
        <dbReference type="ARBA" id="ARBA00022801"/>
    </source>
</evidence>
<dbReference type="PANTHER" id="PTHR16631:SF14">
    <property type="entry name" value="FAMILY 17 GLUCOSIDASE SCW10-RELATED"/>
    <property type="match status" value="1"/>
</dbReference>
<dbReference type="AlphaFoldDB" id="A0A6A6JQ74"/>
<evidence type="ECO:0000256" key="8">
    <source>
        <dbReference type="ARBA" id="ARBA00023295"/>
    </source>
</evidence>
<evidence type="ECO:0000256" key="10">
    <source>
        <dbReference type="SAM" id="MobiDB-lite"/>
    </source>
</evidence>
<sequence>MQNKLFFGTAIGGALFASIVSGLPHQHNQKRAITTEVTFTTVTVANVIVYVDEGGVPVETTTLGLATSIAPTFVESTFSVSSVFEVQPSATEHAIGSGLPVSTPPVVPTSSKEVFASDAQFELTSHILPEPVIPSTSEVKAPSLATSTTSTTSAAPPPPPASYADPKTSEAIAPQPATSAIPEPSYGSLQPSPVSAPQPPNADDRFPIGITYDPFKPGACKTEQEVQNEWEQMKSYGVVRIYGRGCNTIPTAVRLAKANNQRVFAGVWMSTGGDSEDTDTVVKELAEAVRTHAGGDWSVIALVSVENERISNRQFTASHVVDAINRARQALRAAGYTGPVGAVETVPAMIENPMICEASDIALVNVHTFFDSSCKAEDSGKKIEDQVARVRKGCNGKRVVVTEAGWPHQGDANGVAVPSRQNQRAAVDSIKSRFDHDVFLFNAFDSPWKRDWAGSFNAEKYWGIH</sequence>
<dbReference type="GeneID" id="54553938"/>
<comment type="subcellular location">
    <subcellularLocation>
        <location evidence="1">Secreted</location>
        <location evidence="1">Cell wall</location>
    </subcellularLocation>
</comment>
<evidence type="ECO:0000313" key="12">
    <source>
        <dbReference type="EMBL" id="KAF2278404.1"/>
    </source>
</evidence>
<dbReference type="FunFam" id="3.20.20.80:FF:000111">
    <property type="entry name" value="Soluble cell wall protein"/>
    <property type="match status" value="1"/>
</dbReference>
<dbReference type="InterPro" id="IPR017853">
    <property type="entry name" value="GH"/>
</dbReference>
<evidence type="ECO:0000256" key="5">
    <source>
        <dbReference type="ARBA" id="ARBA00022729"/>
    </source>
</evidence>
<dbReference type="SUPFAM" id="SSF51445">
    <property type="entry name" value="(Trans)glycosidases"/>
    <property type="match status" value="1"/>
</dbReference>
<dbReference type="PANTHER" id="PTHR16631">
    <property type="entry name" value="GLUCAN 1,3-BETA-GLUCOSIDASE"/>
    <property type="match status" value="1"/>
</dbReference>
<dbReference type="GO" id="GO:0009986">
    <property type="term" value="C:cell surface"/>
    <property type="evidence" value="ECO:0007669"/>
    <property type="project" value="TreeGrafter"/>
</dbReference>
<keyword evidence="7" id="KW-0325">Glycoprotein</keyword>
<keyword evidence="13" id="KW-1185">Reference proteome</keyword>
<evidence type="ECO:0000256" key="2">
    <source>
        <dbReference type="ARBA" id="ARBA00008773"/>
    </source>
</evidence>
<keyword evidence="6 12" id="KW-0378">Hydrolase</keyword>
<dbReference type="RefSeq" id="XP_033655943.1">
    <property type="nucleotide sequence ID" value="XM_033800763.1"/>
</dbReference>
<feature type="chain" id="PRO_5025671062" evidence="11">
    <location>
        <begin position="23"/>
        <end position="465"/>
    </location>
</feature>
<dbReference type="InterPro" id="IPR050732">
    <property type="entry name" value="Beta-glucan_modifiers"/>
</dbReference>
<keyword evidence="4" id="KW-0964">Secreted</keyword>
<organism evidence="12 13">
    <name type="scientific">Westerdykella ornata</name>
    <dbReference type="NCBI Taxonomy" id="318751"/>
    <lineage>
        <taxon>Eukaryota</taxon>
        <taxon>Fungi</taxon>
        <taxon>Dikarya</taxon>
        <taxon>Ascomycota</taxon>
        <taxon>Pezizomycotina</taxon>
        <taxon>Dothideomycetes</taxon>
        <taxon>Pleosporomycetidae</taxon>
        <taxon>Pleosporales</taxon>
        <taxon>Sporormiaceae</taxon>
        <taxon>Westerdykella</taxon>
    </lineage>
</organism>
<dbReference type="EMBL" id="ML986488">
    <property type="protein sequence ID" value="KAF2278404.1"/>
    <property type="molecule type" value="Genomic_DNA"/>
</dbReference>
<comment type="similarity">
    <text evidence="2">Belongs to the glycosyl hydrolase 17 family.</text>
</comment>
<feature type="compositionally biased region" description="Low complexity" evidence="10">
    <location>
        <begin position="141"/>
        <end position="154"/>
    </location>
</feature>
<keyword evidence="8" id="KW-0326">Glycosidase</keyword>
<gene>
    <name evidence="12" type="ORF">EI97DRAFT_456807</name>
</gene>
<name>A0A6A6JQ74_WESOR</name>